<organism evidence="1">
    <name type="scientific">Aegilops tauschii</name>
    <name type="common">Tausch's goatgrass</name>
    <name type="synonym">Aegilops squarrosa</name>
    <dbReference type="NCBI Taxonomy" id="37682"/>
    <lineage>
        <taxon>Eukaryota</taxon>
        <taxon>Viridiplantae</taxon>
        <taxon>Streptophyta</taxon>
        <taxon>Embryophyta</taxon>
        <taxon>Tracheophyta</taxon>
        <taxon>Spermatophyta</taxon>
        <taxon>Magnoliopsida</taxon>
        <taxon>Liliopsida</taxon>
        <taxon>Poales</taxon>
        <taxon>Poaceae</taxon>
        <taxon>BOP clade</taxon>
        <taxon>Pooideae</taxon>
        <taxon>Triticodae</taxon>
        <taxon>Triticeae</taxon>
        <taxon>Triticinae</taxon>
        <taxon>Aegilops</taxon>
    </lineage>
</organism>
<dbReference type="EnsemblPlants" id="EMT22687">
    <property type="protein sequence ID" value="EMT22687"/>
    <property type="gene ID" value="F775_42643"/>
</dbReference>
<reference evidence="1" key="1">
    <citation type="submission" date="2015-06" db="UniProtKB">
        <authorList>
            <consortium name="EnsemblPlants"/>
        </authorList>
    </citation>
    <scope>IDENTIFICATION</scope>
</reference>
<accession>M8C6N5</accession>
<name>M8C6N5_AEGTA</name>
<sequence>MVDVKRALAADWKEDKLNCFYEMKMMEEKWKAKAAAEERKATKRLPDKLVHQVVMEFLMMWACRPSSKE</sequence>
<evidence type="ECO:0000313" key="1">
    <source>
        <dbReference type="EnsemblPlants" id="EMT22687"/>
    </source>
</evidence>
<proteinExistence type="predicted"/>
<dbReference type="AlphaFoldDB" id="M8C6N5"/>
<protein>
    <submittedName>
        <fullName evidence="1">Uncharacterized protein</fullName>
    </submittedName>
</protein>